<dbReference type="EMBL" id="JAUUTY010000002">
    <property type="protein sequence ID" value="KAK1679190.1"/>
    <property type="molecule type" value="Genomic_DNA"/>
</dbReference>
<name>A0AAD8TAH8_LOLMU</name>
<dbReference type="AlphaFoldDB" id="A0AAD8TAH8"/>
<evidence type="ECO:0000313" key="1">
    <source>
        <dbReference type="EMBL" id="KAK1679190.1"/>
    </source>
</evidence>
<protein>
    <submittedName>
        <fullName evidence="1">Uncharacterized protein</fullName>
    </submittedName>
</protein>
<keyword evidence="2" id="KW-1185">Reference proteome</keyword>
<sequence length="117" mass="13200">MRAVKKEASAYKAGPSNINIVGRCFWDQLGTFSDEKDEFLAPERRENCWACLQLHIHEAHEAARARFHCEHSELMHAESEFYVARGVKNKQASASEAGPFIVKVSSDDEMDDASRIS</sequence>
<reference evidence="1" key="1">
    <citation type="submission" date="2023-07" db="EMBL/GenBank/DDBJ databases">
        <title>A chromosome-level genome assembly of Lolium multiflorum.</title>
        <authorList>
            <person name="Chen Y."/>
            <person name="Copetti D."/>
            <person name="Kolliker R."/>
            <person name="Studer B."/>
        </authorList>
    </citation>
    <scope>NUCLEOTIDE SEQUENCE</scope>
    <source>
        <strain evidence="1">02402/16</strain>
        <tissue evidence="1">Leaf</tissue>
    </source>
</reference>
<evidence type="ECO:0000313" key="2">
    <source>
        <dbReference type="Proteomes" id="UP001231189"/>
    </source>
</evidence>
<proteinExistence type="predicted"/>
<organism evidence="1 2">
    <name type="scientific">Lolium multiflorum</name>
    <name type="common">Italian ryegrass</name>
    <name type="synonym">Lolium perenne subsp. multiflorum</name>
    <dbReference type="NCBI Taxonomy" id="4521"/>
    <lineage>
        <taxon>Eukaryota</taxon>
        <taxon>Viridiplantae</taxon>
        <taxon>Streptophyta</taxon>
        <taxon>Embryophyta</taxon>
        <taxon>Tracheophyta</taxon>
        <taxon>Spermatophyta</taxon>
        <taxon>Magnoliopsida</taxon>
        <taxon>Liliopsida</taxon>
        <taxon>Poales</taxon>
        <taxon>Poaceae</taxon>
        <taxon>BOP clade</taxon>
        <taxon>Pooideae</taxon>
        <taxon>Poodae</taxon>
        <taxon>Poeae</taxon>
        <taxon>Poeae Chloroplast Group 2 (Poeae type)</taxon>
        <taxon>Loliodinae</taxon>
        <taxon>Loliinae</taxon>
        <taxon>Lolium</taxon>
    </lineage>
</organism>
<gene>
    <name evidence="1" type="ORF">QYE76_040038</name>
</gene>
<accession>A0AAD8TAH8</accession>
<dbReference type="Proteomes" id="UP001231189">
    <property type="component" value="Unassembled WGS sequence"/>
</dbReference>
<comment type="caution">
    <text evidence="1">The sequence shown here is derived from an EMBL/GenBank/DDBJ whole genome shotgun (WGS) entry which is preliminary data.</text>
</comment>